<dbReference type="EMBL" id="SMLW01000100">
    <property type="protein sequence ID" value="MTI23361.1"/>
    <property type="molecule type" value="Genomic_DNA"/>
</dbReference>
<feature type="domain" description="Ketoreductase" evidence="3">
    <location>
        <begin position="1"/>
        <end position="94"/>
    </location>
</feature>
<proteinExistence type="predicted"/>
<keyword evidence="5" id="KW-1185">Reference proteome</keyword>
<evidence type="ECO:0000313" key="5">
    <source>
        <dbReference type="Proteomes" id="UP000798808"/>
    </source>
</evidence>
<evidence type="ECO:0000256" key="1">
    <source>
        <dbReference type="ARBA" id="ARBA00022450"/>
    </source>
</evidence>
<dbReference type="PANTHER" id="PTHR43775">
    <property type="entry name" value="FATTY ACID SYNTHASE"/>
    <property type="match status" value="1"/>
</dbReference>
<dbReference type="Pfam" id="PF08659">
    <property type="entry name" value="KR"/>
    <property type="match status" value="1"/>
</dbReference>
<dbReference type="PANTHER" id="PTHR43775:SF37">
    <property type="entry name" value="SI:DKEY-61P9.11"/>
    <property type="match status" value="1"/>
</dbReference>
<dbReference type="Proteomes" id="UP000798808">
    <property type="component" value="Unassembled WGS sequence"/>
</dbReference>
<sequence length="228" mass="25467">ALELRDKRLENMEESDLLSVLSPKVHGSIHLYDHLRDEPLDFVMFFSSLNAFVGSPGQSNYASACTFQDTYAQSLRGVLRCPVHVINWSYWSESGIVASSYYRTRLESSGLYGITDQEGLRAIEEVLSSGVEDLVMVKRHGDVLSEFGFESRPEYDQLPLSSPSMISELVPGVEISPSAQASFETLRSGFEQLLDWSERLLLYSFQQLGVFQGTGETYTAIGLKSRLG</sequence>
<evidence type="ECO:0000256" key="2">
    <source>
        <dbReference type="ARBA" id="ARBA00022553"/>
    </source>
</evidence>
<dbReference type="SUPFAM" id="SSF51735">
    <property type="entry name" value="NAD(P)-binding Rossmann-fold domains"/>
    <property type="match status" value="1"/>
</dbReference>
<evidence type="ECO:0000259" key="3">
    <source>
        <dbReference type="SMART" id="SM00822"/>
    </source>
</evidence>
<name>A0ABW9RHB2_9BACT</name>
<dbReference type="InterPro" id="IPR013968">
    <property type="entry name" value="PKS_KR"/>
</dbReference>
<feature type="non-terminal residue" evidence="4">
    <location>
        <position position="228"/>
    </location>
</feature>
<dbReference type="InterPro" id="IPR036291">
    <property type="entry name" value="NAD(P)-bd_dom_sf"/>
</dbReference>
<gene>
    <name evidence="4" type="ORF">E1163_00185</name>
</gene>
<organism evidence="4 5">
    <name type="scientific">Fulvivirga kasyanovii</name>
    <dbReference type="NCBI Taxonomy" id="396812"/>
    <lineage>
        <taxon>Bacteria</taxon>
        <taxon>Pseudomonadati</taxon>
        <taxon>Bacteroidota</taxon>
        <taxon>Cytophagia</taxon>
        <taxon>Cytophagales</taxon>
        <taxon>Fulvivirgaceae</taxon>
        <taxon>Fulvivirga</taxon>
    </lineage>
</organism>
<reference evidence="4 5" key="1">
    <citation type="submission" date="2019-02" db="EMBL/GenBank/DDBJ databases">
        <authorList>
            <person name="Goldberg S.R."/>
            <person name="Haltli B.A."/>
            <person name="Correa H."/>
            <person name="Russell K.G."/>
        </authorList>
    </citation>
    <scope>NUCLEOTIDE SEQUENCE [LARGE SCALE GENOMIC DNA]</scope>
    <source>
        <strain evidence="4 5">JCM 16186</strain>
    </source>
</reference>
<evidence type="ECO:0000313" key="4">
    <source>
        <dbReference type="EMBL" id="MTI23361.1"/>
    </source>
</evidence>
<dbReference type="Gene3D" id="3.40.50.720">
    <property type="entry name" value="NAD(P)-binding Rossmann-like Domain"/>
    <property type="match status" value="1"/>
</dbReference>
<accession>A0ABW9RHB2</accession>
<keyword evidence="1" id="KW-0596">Phosphopantetheine</keyword>
<dbReference type="InterPro" id="IPR057326">
    <property type="entry name" value="KR_dom"/>
</dbReference>
<keyword evidence="2" id="KW-0597">Phosphoprotein</keyword>
<protein>
    <submittedName>
        <fullName evidence="4">KR domain-containing protein</fullName>
    </submittedName>
</protein>
<feature type="non-terminal residue" evidence="4">
    <location>
        <position position="1"/>
    </location>
</feature>
<dbReference type="SMART" id="SM00822">
    <property type="entry name" value="PKS_KR"/>
    <property type="match status" value="1"/>
</dbReference>
<comment type="caution">
    <text evidence="4">The sequence shown here is derived from an EMBL/GenBank/DDBJ whole genome shotgun (WGS) entry which is preliminary data.</text>
</comment>
<dbReference type="InterPro" id="IPR050091">
    <property type="entry name" value="PKS_NRPS_Biosynth_Enz"/>
</dbReference>